<dbReference type="AlphaFoldDB" id="A0A4Y7T9S6"/>
<sequence length="358" mass="40782">MSIYTDPTVVPSPEQAAWITSNGYLFQVVCTTVVVWDHITTFDLEVELIWKKKWSSVQLLYFINRYVGDFSFLYATGSMLWAPDEIWIDTDHFSLPNDFGLMQRFRCTSLGKVQTWFAIITLMSMQGIMVHRIVSMHKHERTVLYSLLAAFVVELVAALALGVGFALVTASVPAPITQTLRACIPINWPTWSPALWFLLMVFDTMIFIMAVREAIRYHRATRKRRIRSSDASDILAGTGLSSQPSLFQILVRDSILFPFIGLLMCVFNSLSWYKLPLGALQYTMNISAAGSPILGCRLILNLRDAYYRPFAEEVHITTRSIEISPGLTPQREHFEMPQTVMRPDQSMISLGSYDDRRP</sequence>
<feature type="transmembrane region" description="Helical" evidence="1">
    <location>
        <begin position="279"/>
        <end position="300"/>
    </location>
</feature>
<evidence type="ECO:0000313" key="3">
    <source>
        <dbReference type="EMBL" id="TEB30771.1"/>
    </source>
</evidence>
<dbReference type="InterPro" id="IPR045340">
    <property type="entry name" value="DUF6533"/>
</dbReference>
<dbReference type="EMBL" id="QPFP01000021">
    <property type="protein sequence ID" value="TEB30771.1"/>
    <property type="molecule type" value="Genomic_DNA"/>
</dbReference>
<protein>
    <recommendedName>
        <fullName evidence="2">DUF6533 domain-containing protein</fullName>
    </recommendedName>
</protein>
<organism evidence="3 4">
    <name type="scientific">Coprinellus micaceus</name>
    <name type="common">Glistening ink-cap mushroom</name>
    <name type="synonym">Coprinus micaceus</name>
    <dbReference type="NCBI Taxonomy" id="71717"/>
    <lineage>
        <taxon>Eukaryota</taxon>
        <taxon>Fungi</taxon>
        <taxon>Dikarya</taxon>
        <taxon>Basidiomycota</taxon>
        <taxon>Agaricomycotina</taxon>
        <taxon>Agaricomycetes</taxon>
        <taxon>Agaricomycetidae</taxon>
        <taxon>Agaricales</taxon>
        <taxon>Agaricineae</taxon>
        <taxon>Psathyrellaceae</taxon>
        <taxon>Coprinellus</taxon>
    </lineage>
</organism>
<proteinExistence type="predicted"/>
<feature type="transmembrane region" description="Helical" evidence="1">
    <location>
        <begin position="255"/>
        <end position="273"/>
    </location>
</feature>
<reference evidence="3 4" key="1">
    <citation type="journal article" date="2019" name="Nat. Ecol. Evol.">
        <title>Megaphylogeny resolves global patterns of mushroom evolution.</title>
        <authorList>
            <person name="Varga T."/>
            <person name="Krizsan K."/>
            <person name="Foldi C."/>
            <person name="Dima B."/>
            <person name="Sanchez-Garcia M."/>
            <person name="Sanchez-Ramirez S."/>
            <person name="Szollosi G.J."/>
            <person name="Szarkandi J.G."/>
            <person name="Papp V."/>
            <person name="Albert L."/>
            <person name="Andreopoulos W."/>
            <person name="Angelini C."/>
            <person name="Antonin V."/>
            <person name="Barry K.W."/>
            <person name="Bougher N.L."/>
            <person name="Buchanan P."/>
            <person name="Buyck B."/>
            <person name="Bense V."/>
            <person name="Catcheside P."/>
            <person name="Chovatia M."/>
            <person name="Cooper J."/>
            <person name="Damon W."/>
            <person name="Desjardin D."/>
            <person name="Finy P."/>
            <person name="Geml J."/>
            <person name="Haridas S."/>
            <person name="Hughes K."/>
            <person name="Justo A."/>
            <person name="Karasinski D."/>
            <person name="Kautmanova I."/>
            <person name="Kiss B."/>
            <person name="Kocsube S."/>
            <person name="Kotiranta H."/>
            <person name="LaButti K.M."/>
            <person name="Lechner B.E."/>
            <person name="Liimatainen K."/>
            <person name="Lipzen A."/>
            <person name="Lukacs Z."/>
            <person name="Mihaltcheva S."/>
            <person name="Morgado L.N."/>
            <person name="Niskanen T."/>
            <person name="Noordeloos M.E."/>
            <person name="Ohm R.A."/>
            <person name="Ortiz-Santana B."/>
            <person name="Ovrebo C."/>
            <person name="Racz N."/>
            <person name="Riley R."/>
            <person name="Savchenko A."/>
            <person name="Shiryaev A."/>
            <person name="Soop K."/>
            <person name="Spirin V."/>
            <person name="Szebenyi C."/>
            <person name="Tomsovsky M."/>
            <person name="Tulloss R.E."/>
            <person name="Uehling J."/>
            <person name="Grigoriev I.V."/>
            <person name="Vagvolgyi C."/>
            <person name="Papp T."/>
            <person name="Martin F.M."/>
            <person name="Miettinen O."/>
            <person name="Hibbett D.S."/>
            <person name="Nagy L.G."/>
        </authorList>
    </citation>
    <scope>NUCLEOTIDE SEQUENCE [LARGE SCALE GENOMIC DNA]</scope>
    <source>
        <strain evidence="3 4">FP101781</strain>
    </source>
</reference>
<feature type="transmembrane region" description="Helical" evidence="1">
    <location>
        <begin position="113"/>
        <end position="131"/>
    </location>
</feature>
<accession>A0A4Y7T9S6</accession>
<dbReference type="OrthoDB" id="2638860at2759"/>
<evidence type="ECO:0000259" key="2">
    <source>
        <dbReference type="Pfam" id="PF20151"/>
    </source>
</evidence>
<gene>
    <name evidence="3" type="ORF">FA13DRAFT_494170</name>
</gene>
<keyword evidence="1" id="KW-0472">Membrane</keyword>
<feature type="domain" description="DUF6533" evidence="2">
    <location>
        <begin position="26"/>
        <end position="68"/>
    </location>
</feature>
<comment type="caution">
    <text evidence="3">The sequence shown here is derived from an EMBL/GenBank/DDBJ whole genome shotgun (WGS) entry which is preliminary data.</text>
</comment>
<name>A0A4Y7T9S6_COPMI</name>
<feature type="transmembrane region" description="Helical" evidence="1">
    <location>
        <begin position="194"/>
        <end position="215"/>
    </location>
</feature>
<keyword evidence="1" id="KW-1133">Transmembrane helix</keyword>
<evidence type="ECO:0000313" key="4">
    <source>
        <dbReference type="Proteomes" id="UP000298030"/>
    </source>
</evidence>
<keyword evidence="1" id="KW-0812">Transmembrane</keyword>
<dbReference type="Pfam" id="PF20151">
    <property type="entry name" value="DUF6533"/>
    <property type="match status" value="1"/>
</dbReference>
<dbReference type="Proteomes" id="UP000298030">
    <property type="component" value="Unassembled WGS sequence"/>
</dbReference>
<feature type="transmembrane region" description="Helical" evidence="1">
    <location>
        <begin position="143"/>
        <end position="168"/>
    </location>
</feature>
<keyword evidence="4" id="KW-1185">Reference proteome</keyword>
<evidence type="ECO:0000256" key="1">
    <source>
        <dbReference type="SAM" id="Phobius"/>
    </source>
</evidence>